<organism evidence="2 3">
    <name type="scientific">Lactiplantibacillus plajomi</name>
    <dbReference type="NCBI Taxonomy" id="1457217"/>
    <lineage>
        <taxon>Bacteria</taxon>
        <taxon>Bacillati</taxon>
        <taxon>Bacillota</taxon>
        <taxon>Bacilli</taxon>
        <taxon>Lactobacillales</taxon>
        <taxon>Lactobacillaceae</taxon>
        <taxon>Lactiplantibacillus</taxon>
    </lineage>
</organism>
<dbReference type="RefSeq" id="WP_137644999.1">
    <property type="nucleotide sequence ID" value="NZ_BAABRM010000010.1"/>
</dbReference>
<name>A0ABV6K4N2_9LACO</name>
<evidence type="ECO:0000256" key="1">
    <source>
        <dbReference type="SAM" id="Phobius"/>
    </source>
</evidence>
<feature type="transmembrane region" description="Helical" evidence="1">
    <location>
        <begin position="16"/>
        <end position="36"/>
    </location>
</feature>
<evidence type="ECO:0000313" key="2">
    <source>
        <dbReference type="EMBL" id="MFC0424435.1"/>
    </source>
</evidence>
<feature type="transmembrane region" description="Helical" evidence="1">
    <location>
        <begin position="48"/>
        <end position="70"/>
    </location>
</feature>
<gene>
    <name evidence="2" type="ORF">ACFFGS_09920</name>
</gene>
<keyword evidence="3" id="KW-1185">Reference proteome</keyword>
<protein>
    <recommendedName>
        <fullName evidence="4">Glycosyl-4,4'-diaponeurosporenoate acyltransferase</fullName>
    </recommendedName>
</protein>
<evidence type="ECO:0008006" key="4">
    <source>
        <dbReference type="Google" id="ProtNLM"/>
    </source>
</evidence>
<sequence>MNIVQTFVQKLRTLKLRYYFSFYNLVFSACFIWFAFFNLRPFLPPQELNVNTVVAALILFIPNAVLFPWVKAFGVNRAGKKGYKNFCTRNLIDYVQMAFASGKVAYRDTAEDVETNIVRVPLSQFSFMGPQYEVRNRVRHDSKRANAVGAWMFYLLLLPLFDIFLLFLCWELSFVLGWFAMYSLLKEFRKLQADQDNLDR</sequence>
<evidence type="ECO:0000313" key="3">
    <source>
        <dbReference type="Proteomes" id="UP001589855"/>
    </source>
</evidence>
<feature type="transmembrane region" description="Helical" evidence="1">
    <location>
        <begin position="153"/>
        <end position="181"/>
    </location>
</feature>
<keyword evidence="1" id="KW-0812">Transmembrane</keyword>
<proteinExistence type="predicted"/>
<keyword evidence="1" id="KW-0472">Membrane</keyword>
<comment type="caution">
    <text evidence="2">The sequence shown here is derived from an EMBL/GenBank/DDBJ whole genome shotgun (WGS) entry which is preliminary data.</text>
</comment>
<keyword evidence="1" id="KW-1133">Transmembrane helix</keyword>
<dbReference type="Proteomes" id="UP001589855">
    <property type="component" value="Unassembled WGS sequence"/>
</dbReference>
<reference evidence="2 3" key="1">
    <citation type="submission" date="2024-09" db="EMBL/GenBank/DDBJ databases">
        <authorList>
            <person name="Sun Q."/>
            <person name="Mori K."/>
        </authorList>
    </citation>
    <scope>NUCLEOTIDE SEQUENCE [LARGE SCALE GENOMIC DNA]</scope>
    <source>
        <strain evidence="2 3">TBRC 4575</strain>
    </source>
</reference>
<accession>A0ABV6K4N2</accession>
<dbReference type="EMBL" id="JBHLUK010000071">
    <property type="protein sequence ID" value="MFC0424435.1"/>
    <property type="molecule type" value="Genomic_DNA"/>
</dbReference>